<feature type="transmembrane region" description="Helical" evidence="1">
    <location>
        <begin position="84"/>
        <end position="104"/>
    </location>
</feature>
<proteinExistence type="predicted"/>
<evidence type="ECO:0000313" key="3">
    <source>
        <dbReference type="Proteomes" id="UP001210231"/>
    </source>
</evidence>
<accession>A0ABT4UN70</accession>
<evidence type="ECO:0000256" key="1">
    <source>
        <dbReference type="SAM" id="Phobius"/>
    </source>
</evidence>
<evidence type="ECO:0000313" key="2">
    <source>
        <dbReference type="EMBL" id="MDA3616263.1"/>
    </source>
</evidence>
<keyword evidence="3" id="KW-1185">Reference proteome</keyword>
<organism evidence="2 3">
    <name type="scientific">Polluticaenibacter yanchengensis</name>
    <dbReference type="NCBI Taxonomy" id="3014562"/>
    <lineage>
        <taxon>Bacteria</taxon>
        <taxon>Pseudomonadati</taxon>
        <taxon>Bacteroidota</taxon>
        <taxon>Chitinophagia</taxon>
        <taxon>Chitinophagales</taxon>
        <taxon>Chitinophagaceae</taxon>
        <taxon>Polluticaenibacter</taxon>
    </lineage>
</organism>
<keyword evidence="1" id="KW-0472">Membrane</keyword>
<keyword evidence="1" id="KW-0812">Transmembrane</keyword>
<dbReference type="EMBL" id="JAQGEF010000026">
    <property type="protein sequence ID" value="MDA3616263.1"/>
    <property type="molecule type" value="Genomic_DNA"/>
</dbReference>
<dbReference type="Pfam" id="PF10990">
    <property type="entry name" value="DUF2809"/>
    <property type="match status" value="1"/>
</dbReference>
<dbReference type="RefSeq" id="WP_407032593.1">
    <property type="nucleotide sequence ID" value="NZ_JAQGEF010000026.1"/>
</dbReference>
<protein>
    <submittedName>
        <fullName evidence="2">DUF2809 domain-containing protein</fullName>
    </submittedName>
</protein>
<dbReference type="InterPro" id="IPR021257">
    <property type="entry name" value="DUF2809"/>
</dbReference>
<feature type="transmembrane region" description="Helical" evidence="1">
    <location>
        <begin position="46"/>
        <end position="64"/>
    </location>
</feature>
<dbReference type="Proteomes" id="UP001210231">
    <property type="component" value="Unassembled WGS sequence"/>
</dbReference>
<reference evidence="2 3" key="1">
    <citation type="submission" date="2022-12" db="EMBL/GenBank/DDBJ databases">
        <title>Chitinophagaceae gen. sp. nov., a new member of the family Chitinophagaceae, isolated from soil in a chemical factory.</title>
        <authorList>
            <person name="Ke Z."/>
        </authorList>
    </citation>
    <scope>NUCLEOTIDE SEQUENCE [LARGE SCALE GENOMIC DNA]</scope>
    <source>
        <strain evidence="2 3">LY-5</strain>
    </source>
</reference>
<comment type="caution">
    <text evidence="2">The sequence shown here is derived from an EMBL/GenBank/DDBJ whole genome shotgun (WGS) entry which is preliminary data.</text>
</comment>
<feature type="transmembrane region" description="Helical" evidence="1">
    <location>
        <begin position="22"/>
        <end position="39"/>
    </location>
</feature>
<name>A0ABT4UN70_9BACT</name>
<sequence length="110" mass="12874">MVLLIIEIIIGVYIHDRFIRPFVGDILVVVLIFCFLYSFIKWRVKLLLLGIFIFSVLAEVLQYFKIADVLGIDNKILRVMIGTAFSWWDIVCYAVGIAVLWMLYERRVIS</sequence>
<keyword evidence="1" id="KW-1133">Transmembrane helix</keyword>
<gene>
    <name evidence="2" type="ORF">O3P16_15710</name>
</gene>